<dbReference type="Proteomes" id="UP000054196">
    <property type="component" value="Unassembled WGS sequence"/>
</dbReference>
<name>R7S5C6_PUNST</name>
<sequence>FPLHAYLIIVFGDIPAISMIMRMKGHNGLSPCRFCHIHGLRTPGSRATTHYVPLSRKRHPDVISNRDAVKVYKPADLPLRSHDEFMNQAEAVEGASTEAERERLAKSCGIKGVPLLSCLTSLSFPASFPYDFMHLIWENVIKNLLLLWTGEYKDLNTGSEDYQLEKRVWDAIGEATAACGSTIPSAYGPRQPNIAQDKSGCTADSWSFWTLYIGPVLLNRRFKHEKYYRHFIDLVSVLDLCLSFEYSDADIRAIDEGFIAWVEMYER</sequence>
<dbReference type="PANTHER" id="PTHR46579">
    <property type="entry name" value="F5/8 TYPE C DOMAIN-CONTAINING PROTEIN-RELATED"/>
    <property type="match status" value="1"/>
</dbReference>
<dbReference type="HOGENOM" id="CLU_026593_0_0_1"/>
<dbReference type="eggNOG" id="ENOG502SV4Z">
    <property type="taxonomic scope" value="Eukaryota"/>
</dbReference>
<keyword evidence="2" id="KW-1185">Reference proteome</keyword>
<gene>
    <name evidence="1" type="ORF">PUNSTDRAFT_25208</name>
</gene>
<dbReference type="PANTHER" id="PTHR46579:SF1">
    <property type="entry name" value="F5_8 TYPE C DOMAIN-CONTAINING PROTEIN"/>
    <property type="match status" value="1"/>
</dbReference>
<dbReference type="RefSeq" id="XP_007387520.1">
    <property type="nucleotide sequence ID" value="XM_007387458.2"/>
</dbReference>
<evidence type="ECO:0000313" key="1">
    <source>
        <dbReference type="EMBL" id="EIN05117.1"/>
    </source>
</evidence>
<dbReference type="EMBL" id="JH687551">
    <property type="protein sequence ID" value="EIN05117.1"/>
    <property type="molecule type" value="Genomic_DNA"/>
</dbReference>
<dbReference type="GeneID" id="18882009"/>
<dbReference type="KEGG" id="psq:PUNSTDRAFT_25208"/>
<dbReference type="OMA" id="MRTHADM"/>
<evidence type="ECO:0000313" key="2">
    <source>
        <dbReference type="Proteomes" id="UP000054196"/>
    </source>
</evidence>
<protein>
    <submittedName>
        <fullName evidence="1">Uncharacterized protein</fullName>
    </submittedName>
</protein>
<feature type="non-terminal residue" evidence="1">
    <location>
        <position position="267"/>
    </location>
</feature>
<reference evidence="2" key="1">
    <citation type="journal article" date="2012" name="Science">
        <title>The Paleozoic origin of enzymatic lignin decomposition reconstructed from 31 fungal genomes.</title>
        <authorList>
            <person name="Floudas D."/>
            <person name="Binder M."/>
            <person name="Riley R."/>
            <person name="Barry K."/>
            <person name="Blanchette R.A."/>
            <person name="Henrissat B."/>
            <person name="Martinez A.T."/>
            <person name="Otillar R."/>
            <person name="Spatafora J.W."/>
            <person name="Yadav J.S."/>
            <person name="Aerts A."/>
            <person name="Benoit I."/>
            <person name="Boyd A."/>
            <person name="Carlson A."/>
            <person name="Copeland A."/>
            <person name="Coutinho P.M."/>
            <person name="de Vries R.P."/>
            <person name="Ferreira P."/>
            <person name="Findley K."/>
            <person name="Foster B."/>
            <person name="Gaskell J."/>
            <person name="Glotzer D."/>
            <person name="Gorecki P."/>
            <person name="Heitman J."/>
            <person name="Hesse C."/>
            <person name="Hori C."/>
            <person name="Igarashi K."/>
            <person name="Jurgens J.A."/>
            <person name="Kallen N."/>
            <person name="Kersten P."/>
            <person name="Kohler A."/>
            <person name="Kuees U."/>
            <person name="Kumar T.K.A."/>
            <person name="Kuo A."/>
            <person name="LaButti K."/>
            <person name="Larrondo L.F."/>
            <person name="Lindquist E."/>
            <person name="Ling A."/>
            <person name="Lombard V."/>
            <person name="Lucas S."/>
            <person name="Lundell T."/>
            <person name="Martin R."/>
            <person name="McLaughlin D.J."/>
            <person name="Morgenstern I."/>
            <person name="Morin E."/>
            <person name="Murat C."/>
            <person name="Nagy L.G."/>
            <person name="Nolan M."/>
            <person name="Ohm R.A."/>
            <person name="Patyshakuliyeva A."/>
            <person name="Rokas A."/>
            <person name="Ruiz-Duenas F.J."/>
            <person name="Sabat G."/>
            <person name="Salamov A."/>
            <person name="Samejima M."/>
            <person name="Schmutz J."/>
            <person name="Slot J.C."/>
            <person name="St John F."/>
            <person name="Stenlid J."/>
            <person name="Sun H."/>
            <person name="Sun S."/>
            <person name="Syed K."/>
            <person name="Tsang A."/>
            <person name="Wiebenga A."/>
            <person name="Young D."/>
            <person name="Pisabarro A."/>
            <person name="Eastwood D.C."/>
            <person name="Martin F."/>
            <person name="Cullen D."/>
            <person name="Grigoriev I.V."/>
            <person name="Hibbett D.S."/>
        </authorList>
    </citation>
    <scope>NUCLEOTIDE SEQUENCE [LARGE SCALE GENOMIC DNA]</scope>
    <source>
        <strain evidence="2">HHB-11173 SS5</strain>
    </source>
</reference>
<proteinExistence type="predicted"/>
<dbReference type="OrthoDB" id="2404451at2759"/>
<feature type="non-terminal residue" evidence="1">
    <location>
        <position position="1"/>
    </location>
</feature>
<dbReference type="AlphaFoldDB" id="R7S5C6"/>
<accession>R7S5C6</accession>
<organism evidence="1 2">
    <name type="scientific">Punctularia strigosozonata (strain HHB-11173)</name>
    <name type="common">White-rot fungus</name>
    <dbReference type="NCBI Taxonomy" id="741275"/>
    <lineage>
        <taxon>Eukaryota</taxon>
        <taxon>Fungi</taxon>
        <taxon>Dikarya</taxon>
        <taxon>Basidiomycota</taxon>
        <taxon>Agaricomycotina</taxon>
        <taxon>Agaricomycetes</taxon>
        <taxon>Corticiales</taxon>
        <taxon>Punctulariaceae</taxon>
        <taxon>Punctularia</taxon>
    </lineage>
</organism>